<gene>
    <name evidence="9" type="ORF">OMM_08610</name>
</gene>
<proteinExistence type="inferred from homology"/>
<evidence type="ECO:0000256" key="4">
    <source>
        <dbReference type="ARBA" id="ARBA00022723"/>
    </source>
</evidence>
<dbReference type="InterPro" id="IPR002716">
    <property type="entry name" value="PIN_dom"/>
</dbReference>
<evidence type="ECO:0000256" key="2">
    <source>
        <dbReference type="ARBA" id="ARBA00022649"/>
    </source>
</evidence>
<evidence type="ECO:0000259" key="8">
    <source>
        <dbReference type="Pfam" id="PF01850"/>
    </source>
</evidence>
<feature type="domain" description="PIN" evidence="8">
    <location>
        <begin position="2"/>
        <end position="115"/>
    </location>
</feature>
<dbReference type="EMBL" id="ATBP01000381">
    <property type="protein sequence ID" value="ETR70717.1"/>
    <property type="molecule type" value="Genomic_DNA"/>
</dbReference>
<dbReference type="Gene3D" id="3.40.50.1010">
    <property type="entry name" value="5'-nuclease"/>
    <property type="match status" value="1"/>
</dbReference>
<keyword evidence="5" id="KW-0378">Hydrolase</keyword>
<dbReference type="GO" id="GO:0016787">
    <property type="term" value="F:hydrolase activity"/>
    <property type="evidence" value="ECO:0007669"/>
    <property type="project" value="UniProtKB-KW"/>
</dbReference>
<dbReference type="PANTHER" id="PTHR33653">
    <property type="entry name" value="RIBONUCLEASE VAPC2"/>
    <property type="match status" value="1"/>
</dbReference>
<keyword evidence="3" id="KW-0540">Nuclease</keyword>
<dbReference type="PANTHER" id="PTHR33653:SF1">
    <property type="entry name" value="RIBONUCLEASE VAPC2"/>
    <property type="match status" value="1"/>
</dbReference>
<keyword evidence="2" id="KW-1277">Toxin-antitoxin system</keyword>
<evidence type="ECO:0000256" key="1">
    <source>
        <dbReference type="ARBA" id="ARBA00001946"/>
    </source>
</evidence>
<dbReference type="GO" id="GO:0046872">
    <property type="term" value="F:metal ion binding"/>
    <property type="evidence" value="ECO:0007669"/>
    <property type="project" value="UniProtKB-KW"/>
</dbReference>
<comment type="cofactor">
    <cofactor evidence="1">
        <name>Mg(2+)</name>
        <dbReference type="ChEBI" id="CHEBI:18420"/>
    </cofactor>
</comment>
<evidence type="ECO:0000256" key="6">
    <source>
        <dbReference type="ARBA" id="ARBA00022842"/>
    </source>
</evidence>
<keyword evidence="6" id="KW-0460">Magnesium</keyword>
<keyword evidence="4" id="KW-0479">Metal-binding</keyword>
<reference evidence="10" key="1">
    <citation type="submission" date="2012-11" db="EMBL/GenBank/DDBJ databases">
        <authorList>
            <person name="Lucero-Rivera Y.E."/>
            <person name="Tovar-Ramirez D."/>
        </authorList>
    </citation>
    <scope>NUCLEOTIDE SEQUENCE [LARGE SCALE GENOMIC DNA]</scope>
    <source>
        <strain evidence="10">Araruama</strain>
    </source>
</reference>
<dbReference type="AlphaFoldDB" id="A0A1V1P753"/>
<dbReference type="InterPro" id="IPR050556">
    <property type="entry name" value="Type_II_TA_system_RNase"/>
</dbReference>
<protein>
    <submittedName>
        <fullName evidence="9">PilT domain-containing protein</fullName>
    </submittedName>
</protein>
<dbReference type="Proteomes" id="UP000189670">
    <property type="component" value="Unassembled WGS sequence"/>
</dbReference>
<evidence type="ECO:0000313" key="9">
    <source>
        <dbReference type="EMBL" id="ETR70717.1"/>
    </source>
</evidence>
<organism evidence="9 10">
    <name type="scientific">Candidatus Magnetoglobus multicellularis str. Araruama</name>
    <dbReference type="NCBI Taxonomy" id="890399"/>
    <lineage>
        <taxon>Bacteria</taxon>
        <taxon>Pseudomonadati</taxon>
        <taxon>Thermodesulfobacteriota</taxon>
        <taxon>Desulfobacteria</taxon>
        <taxon>Desulfobacterales</taxon>
        <taxon>Desulfobacteraceae</taxon>
        <taxon>Candidatus Magnetoglobus</taxon>
    </lineage>
</organism>
<accession>A0A1V1P753</accession>
<evidence type="ECO:0000256" key="3">
    <source>
        <dbReference type="ARBA" id="ARBA00022722"/>
    </source>
</evidence>
<evidence type="ECO:0000256" key="7">
    <source>
        <dbReference type="ARBA" id="ARBA00038093"/>
    </source>
</evidence>
<dbReference type="SUPFAM" id="SSF88723">
    <property type="entry name" value="PIN domain-like"/>
    <property type="match status" value="1"/>
</dbReference>
<sequence>MILLDSDVMIDLLREYPPAIDWLNSLDEDDELYLPGYVVMELIQGCRNKKEQKLLQKELAQYSVLWPLPDECQKALEIFTQYRLSHNAGLLDVLIGQTAVSYGFDLYTFNDKHYKFIKDLKTIQPYMKNQ</sequence>
<evidence type="ECO:0000256" key="5">
    <source>
        <dbReference type="ARBA" id="ARBA00022801"/>
    </source>
</evidence>
<comment type="similarity">
    <text evidence="7">Belongs to the PINc/VapC protein family.</text>
</comment>
<name>A0A1V1P753_9BACT</name>
<dbReference type="CDD" id="cd18741">
    <property type="entry name" value="PIN_VapC4-5_FitB-like"/>
    <property type="match status" value="1"/>
</dbReference>
<comment type="caution">
    <text evidence="9">The sequence shown here is derived from an EMBL/GenBank/DDBJ whole genome shotgun (WGS) entry which is preliminary data.</text>
</comment>
<dbReference type="InterPro" id="IPR029060">
    <property type="entry name" value="PIN-like_dom_sf"/>
</dbReference>
<evidence type="ECO:0000313" key="10">
    <source>
        <dbReference type="Proteomes" id="UP000189670"/>
    </source>
</evidence>
<dbReference type="Pfam" id="PF01850">
    <property type="entry name" value="PIN"/>
    <property type="match status" value="1"/>
</dbReference>
<dbReference type="GO" id="GO:0004518">
    <property type="term" value="F:nuclease activity"/>
    <property type="evidence" value="ECO:0007669"/>
    <property type="project" value="UniProtKB-KW"/>
</dbReference>